<accession>A0A8B7Q8A7</accession>
<keyword evidence="8" id="KW-0325">Glycoprotein</keyword>
<dbReference type="PANTHER" id="PTHR45656">
    <property type="entry name" value="PROTEIN CBR-CLEC-78"/>
    <property type="match status" value="1"/>
</dbReference>
<evidence type="ECO:0000256" key="1">
    <source>
        <dbReference type="ARBA" id="ARBA00022588"/>
    </source>
</evidence>
<dbReference type="CTD" id="1380"/>
<dbReference type="GO" id="GO:0045087">
    <property type="term" value="P:innate immune response"/>
    <property type="evidence" value="ECO:0007669"/>
    <property type="project" value="UniProtKB-KW"/>
</dbReference>
<evidence type="ECO:0000259" key="10">
    <source>
        <dbReference type="PROSITE" id="PS50923"/>
    </source>
</evidence>
<gene>
    <name evidence="12" type="primary">CR2</name>
</gene>
<evidence type="ECO:0000313" key="12">
    <source>
        <dbReference type="RefSeq" id="XP_019484681.1"/>
    </source>
</evidence>
<evidence type="ECO:0000256" key="3">
    <source>
        <dbReference type="ARBA" id="ARBA00022729"/>
    </source>
</evidence>
<dbReference type="PANTHER" id="PTHR45656:SF3">
    <property type="entry name" value="CUB AND SUSHI DOMAIN-CONTAINING PROTEIN 1"/>
    <property type="match status" value="1"/>
</dbReference>
<keyword evidence="4" id="KW-0677">Repeat</keyword>
<dbReference type="InterPro" id="IPR051277">
    <property type="entry name" value="SEZ6_CSMD_C4BPB_Regulators"/>
</dbReference>
<reference evidence="12" key="1">
    <citation type="submission" date="2025-08" db="UniProtKB">
        <authorList>
            <consortium name="RefSeq"/>
        </authorList>
    </citation>
    <scope>IDENTIFICATION</scope>
    <source>
        <tissue evidence="12">Muscle</tissue>
    </source>
</reference>
<dbReference type="CDD" id="cd00033">
    <property type="entry name" value="CCP"/>
    <property type="match status" value="10"/>
</dbReference>
<keyword evidence="1" id="KW-0399">Innate immunity</keyword>
<dbReference type="GO" id="GO:0006958">
    <property type="term" value="P:complement activation, classical pathway"/>
    <property type="evidence" value="ECO:0007669"/>
    <property type="project" value="UniProtKB-KW"/>
</dbReference>
<dbReference type="FunFam" id="2.10.70.10:FF:000008">
    <property type="entry name" value="Complement receptor type 1"/>
    <property type="match status" value="1"/>
</dbReference>
<dbReference type="Proteomes" id="UP000694851">
    <property type="component" value="Unplaced"/>
</dbReference>
<feature type="domain" description="Sushi" evidence="10">
    <location>
        <begin position="1"/>
        <end position="60"/>
    </location>
</feature>
<keyword evidence="6" id="KW-0180">Complement pathway</keyword>
<dbReference type="InterPro" id="IPR000436">
    <property type="entry name" value="Sushi_SCR_CCP_dom"/>
</dbReference>
<keyword evidence="7 9" id="KW-1015">Disulfide bond</keyword>
<comment type="caution">
    <text evidence="9">Lacks conserved residue(s) required for the propagation of feature annotation.</text>
</comment>
<dbReference type="FunFam" id="2.10.70.10:FF:000038">
    <property type="entry name" value="Complement component receptor type 1"/>
    <property type="match status" value="1"/>
</dbReference>
<name>A0A8B7Q8A7_HIPAR</name>
<dbReference type="AlphaFoldDB" id="A0A8B7Q8A7"/>
<evidence type="ECO:0000256" key="2">
    <source>
        <dbReference type="ARBA" id="ARBA00022659"/>
    </source>
</evidence>
<feature type="non-terminal residue" evidence="12">
    <location>
        <position position="613"/>
    </location>
</feature>
<feature type="disulfide bond" evidence="9">
    <location>
        <begin position="92"/>
        <end position="119"/>
    </location>
</feature>
<dbReference type="FunFam" id="2.10.70.10:FF:000014">
    <property type="entry name" value="Membrane cofactor protein"/>
    <property type="match status" value="3"/>
</dbReference>
<evidence type="ECO:0000256" key="6">
    <source>
        <dbReference type="ARBA" id="ARBA00022875"/>
    </source>
</evidence>
<dbReference type="SMART" id="SM00032">
    <property type="entry name" value="CCP"/>
    <property type="match status" value="10"/>
</dbReference>
<feature type="non-terminal residue" evidence="12">
    <location>
        <position position="1"/>
    </location>
</feature>
<feature type="domain" description="Sushi" evidence="10">
    <location>
        <begin position="245"/>
        <end position="308"/>
    </location>
</feature>
<feature type="domain" description="Sushi" evidence="10">
    <location>
        <begin position="62"/>
        <end position="119"/>
    </location>
</feature>
<dbReference type="Gene3D" id="2.10.70.10">
    <property type="entry name" value="Complement Module, domain 1"/>
    <property type="match status" value="10"/>
</dbReference>
<evidence type="ECO:0000256" key="7">
    <source>
        <dbReference type="ARBA" id="ARBA00023157"/>
    </source>
</evidence>
<protein>
    <submittedName>
        <fullName evidence="12">Complement receptor type 2</fullName>
    </submittedName>
</protein>
<dbReference type="InterPro" id="IPR035976">
    <property type="entry name" value="Sushi/SCR/CCP_sf"/>
</dbReference>
<keyword evidence="12" id="KW-0675">Receptor</keyword>
<keyword evidence="2 9" id="KW-0768">Sushi</keyword>
<organism evidence="11 12">
    <name type="scientific">Hipposideros armiger</name>
    <name type="common">Great Himalayan leaf-nosed bat</name>
    <dbReference type="NCBI Taxonomy" id="186990"/>
    <lineage>
        <taxon>Eukaryota</taxon>
        <taxon>Metazoa</taxon>
        <taxon>Chordata</taxon>
        <taxon>Craniata</taxon>
        <taxon>Vertebrata</taxon>
        <taxon>Euteleostomi</taxon>
        <taxon>Mammalia</taxon>
        <taxon>Eutheria</taxon>
        <taxon>Laurasiatheria</taxon>
        <taxon>Chiroptera</taxon>
        <taxon>Yinpterochiroptera</taxon>
        <taxon>Rhinolophoidea</taxon>
        <taxon>Hipposideridae</taxon>
        <taxon>Hipposideros</taxon>
    </lineage>
</organism>
<keyword evidence="11" id="KW-1185">Reference proteome</keyword>
<dbReference type="RefSeq" id="XP_019484681.1">
    <property type="nucleotide sequence ID" value="XM_019629136.1"/>
</dbReference>
<feature type="disulfide bond" evidence="9">
    <location>
        <begin position="388"/>
        <end position="415"/>
    </location>
</feature>
<dbReference type="Pfam" id="PF00084">
    <property type="entry name" value="Sushi"/>
    <property type="match status" value="10"/>
</dbReference>
<dbReference type="OrthoDB" id="5804959at2759"/>
<dbReference type="KEGG" id="hai:109374503"/>
<dbReference type="SUPFAM" id="SSF57535">
    <property type="entry name" value="Complement control module/SCR domain"/>
    <property type="match status" value="10"/>
</dbReference>
<feature type="domain" description="Sushi" evidence="10">
    <location>
        <begin position="182"/>
        <end position="244"/>
    </location>
</feature>
<dbReference type="PROSITE" id="PS50923">
    <property type="entry name" value="SUSHI"/>
    <property type="match status" value="10"/>
</dbReference>
<feature type="domain" description="Sushi" evidence="10">
    <location>
        <begin position="313"/>
        <end position="373"/>
    </location>
</feature>
<feature type="disulfide bond" evidence="9">
    <location>
        <begin position="584"/>
        <end position="611"/>
    </location>
</feature>
<evidence type="ECO:0000313" key="11">
    <source>
        <dbReference type="Proteomes" id="UP000694851"/>
    </source>
</evidence>
<feature type="disulfide bond" evidence="9">
    <location>
        <begin position="123"/>
        <end position="166"/>
    </location>
</feature>
<feature type="domain" description="Sushi" evidence="10">
    <location>
        <begin position="479"/>
        <end position="549"/>
    </location>
</feature>
<keyword evidence="5" id="KW-0391">Immunity</keyword>
<evidence type="ECO:0000256" key="4">
    <source>
        <dbReference type="ARBA" id="ARBA00022737"/>
    </source>
</evidence>
<feature type="domain" description="Sushi" evidence="10">
    <location>
        <begin position="378"/>
        <end position="417"/>
    </location>
</feature>
<keyword evidence="3" id="KW-0732">Signal</keyword>
<dbReference type="GeneID" id="109374503"/>
<feature type="domain" description="Sushi" evidence="10">
    <location>
        <begin position="121"/>
        <end position="181"/>
    </location>
</feature>
<sequence length="613" mass="66982">NGYFHSSSSEFYYGMVVTYQCHTGHNGKKLFDLVGEKSIYCTSKDNQVGNWSGPPPRCINLVKCPIPEVENGIMESGFRHSFSLNDAVMFNCQPGFIMKGSSIAWCQANSKWSPPLPKCFKGCPPPPHIHHGTYNKMDKEFFLTGQEVSYSCEPGYTLIGANSMQCISLGTWSQTAPKCEAKSCDAIPNQLLNGHVVAPPNLQLGAEVSFICKEGYRLNGKSSSQCVAEGMRVLWNNKFPVCEWITCDPPPPIENGRNSYVSGPIQLNTVVRYSCPSAFRLIGERILFCISNDQVKGIWSKAAPICEYYNRNSICAEPVVPGGYKDKRSRRLYRHGESVTFTCYTNFTMKGNKTVWCQANSTWGPTPLPTCESGECPFVSGVSVTYSCEPGYLLVGQKTISCLSSGNWNAGSPTCEEARCKPPGPLLNGQMKGPSSLRVGETVNFSCNKGYRLQGQPSSQCVIAGQKALWTKMPVCEEILCPPPPPILNGRHTGHASVKFPYGSTVTYTCDPGPEKGVNFTLIGENTIHCTTDSQKTGTWSGPAPRCELSVSAIQCPPPQILRGRISSGQKDQYSYNDTVVFACLNGFTLKGSRGIRCNAQGTWAPSAPVCEK</sequence>
<evidence type="ECO:0000256" key="9">
    <source>
        <dbReference type="PROSITE-ProRule" id="PRU00302"/>
    </source>
</evidence>
<feature type="domain" description="Sushi" evidence="10">
    <location>
        <begin position="554"/>
        <end position="613"/>
    </location>
</feature>
<proteinExistence type="predicted"/>
<dbReference type="FunFam" id="2.10.70.10:FF:000055">
    <property type="entry name" value="Complement decay-accelerating factor, GPI-anchored"/>
    <property type="match status" value="1"/>
</dbReference>
<feature type="domain" description="Sushi" evidence="10">
    <location>
        <begin position="418"/>
        <end position="478"/>
    </location>
</feature>
<evidence type="ECO:0000256" key="5">
    <source>
        <dbReference type="ARBA" id="ARBA00022859"/>
    </source>
</evidence>
<feature type="disulfide bond" evidence="9">
    <location>
        <begin position="152"/>
        <end position="179"/>
    </location>
</feature>
<evidence type="ECO:0000256" key="8">
    <source>
        <dbReference type="ARBA" id="ARBA00023180"/>
    </source>
</evidence>